<evidence type="ECO:0000313" key="2">
    <source>
        <dbReference type="EMBL" id="KAB1441603.1"/>
    </source>
</evidence>
<dbReference type="Gene3D" id="3.40.50.1110">
    <property type="entry name" value="SGNH hydrolase"/>
    <property type="match status" value="1"/>
</dbReference>
<dbReference type="GO" id="GO:0016788">
    <property type="term" value="F:hydrolase activity, acting on ester bonds"/>
    <property type="evidence" value="ECO:0007669"/>
    <property type="project" value="UniProtKB-ARBA"/>
</dbReference>
<keyword evidence="1" id="KW-0812">Transmembrane</keyword>
<dbReference type="InterPro" id="IPR036514">
    <property type="entry name" value="SGNH_hydro_sf"/>
</dbReference>
<evidence type="ECO:0008006" key="4">
    <source>
        <dbReference type="Google" id="ProtNLM"/>
    </source>
</evidence>
<dbReference type="SUPFAM" id="SSF52266">
    <property type="entry name" value="SGNH hydrolase"/>
    <property type="match status" value="1"/>
</dbReference>
<dbReference type="OrthoDB" id="5455948at2"/>
<dbReference type="RefSeq" id="WP_151150696.1">
    <property type="nucleotide sequence ID" value="NZ_WAIE01000003.1"/>
</dbReference>
<proteinExistence type="predicted"/>
<accession>A0A6N6N3E8</accession>
<reference evidence="2 3" key="1">
    <citation type="journal article" date="2017" name="Int. J. Syst. Evol. Microbiol.">
        <title>Desulfovibrio senegalensis sp. nov., a mesophilic sulfate reducer isolated from marine sediment.</title>
        <authorList>
            <person name="Thioye A."/>
            <person name="Gam Z.B.A."/>
            <person name="Mbengue M."/>
            <person name="Cayol J.L."/>
            <person name="Joseph-Bartoli M."/>
            <person name="Toure-Kane C."/>
            <person name="Labat M."/>
        </authorList>
    </citation>
    <scope>NUCLEOTIDE SEQUENCE [LARGE SCALE GENOMIC DNA]</scope>
    <source>
        <strain evidence="2 3">DSM 101509</strain>
    </source>
</reference>
<keyword evidence="1" id="KW-0472">Membrane</keyword>
<keyword evidence="1" id="KW-1133">Transmembrane helix</keyword>
<keyword evidence="3" id="KW-1185">Reference proteome</keyword>
<protein>
    <recommendedName>
        <fullName evidence="4">SGNH/GDSL hydrolase family protein</fullName>
    </recommendedName>
</protein>
<organism evidence="2 3">
    <name type="scientific">Pseudodesulfovibrio senegalensis</name>
    <dbReference type="NCBI Taxonomy" id="1721087"/>
    <lineage>
        <taxon>Bacteria</taxon>
        <taxon>Pseudomonadati</taxon>
        <taxon>Thermodesulfobacteriota</taxon>
        <taxon>Desulfovibrionia</taxon>
        <taxon>Desulfovibrionales</taxon>
        <taxon>Desulfovibrionaceae</taxon>
    </lineage>
</organism>
<evidence type="ECO:0000256" key="1">
    <source>
        <dbReference type="SAM" id="Phobius"/>
    </source>
</evidence>
<name>A0A6N6N3E8_9BACT</name>
<dbReference type="Proteomes" id="UP000438699">
    <property type="component" value="Unassembled WGS sequence"/>
</dbReference>
<gene>
    <name evidence="2" type="ORF">F8A88_08340</name>
</gene>
<dbReference type="EMBL" id="WAIE01000003">
    <property type="protein sequence ID" value="KAB1441603.1"/>
    <property type="molecule type" value="Genomic_DNA"/>
</dbReference>
<evidence type="ECO:0000313" key="3">
    <source>
        <dbReference type="Proteomes" id="UP000438699"/>
    </source>
</evidence>
<sequence length="319" mass="36165">MKNIFFNMVMVVVAVCIAGLLGEGLLVLKNRDMQNYDIEMWRYAKLLKTRSANPKLGHEHAPNRQATLQSVQIRTNNWGLRGPNIQTESPKKRRILFLGSSVTLGWGVPEDQTLPAMIGAELGDDVEVLNAGIGNYNMVKYIELFFSKLTPLKPTDIVLDFFIADPGVRKSEQSNWLLAHSQLAVVVWHIYNGLVSKDSSEDMVSYYKSLYDPNSSGYRDMVKALDRIKAYADANGIRLYLIITPEIYYLGNYLYGFAHEAISKEAQSRGIKYIDPLPAFEGIHDPKTLWAMPTDHHPNAKANRIITDYCINNNFFKIQ</sequence>
<comment type="caution">
    <text evidence="2">The sequence shown here is derived from an EMBL/GenBank/DDBJ whole genome shotgun (WGS) entry which is preliminary data.</text>
</comment>
<dbReference type="AlphaFoldDB" id="A0A6N6N3E8"/>
<feature type="transmembrane region" description="Helical" evidence="1">
    <location>
        <begin position="6"/>
        <end position="28"/>
    </location>
</feature>